<feature type="transmembrane region" description="Helical" evidence="1">
    <location>
        <begin position="12"/>
        <end position="33"/>
    </location>
</feature>
<organism evidence="2">
    <name type="scientific">hydrothermal vent metagenome</name>
    <dbReference type="NCBI Taxonomy" id="652676"/>
    <lineage>
        <taxon>unclassified sequences</taxon>
        <taxon>metagenomes</taxon>
        <taxon>ecological metagenomes</taxon>
    </lineage>
</organism>
<dbReference type="AlphaFoldDB" id="A0A3B0RY26"/>
<feature type="non-terminal residue" evidence="2">
    <location>
        <position position="71"/>
    </location>
</feature>
<proteinExistence type="predicted"/>
<evidence type="ECO:0000313" key="2">
    <source>
        <dbReference type="EMBL" id="VAV89293.1"/>
    </source>
</evidence>
<name>A0A3B0RY26_9ZZZZ</name>
<evidence type="ECO:0000256" key="1">
    <source>
        <dbReference type="SAM" id="Phobius"/>
    </source>
</evidence>
<accession>A0A3B0RY26</accession>
<reference evidence="2" key="1">
    <citation type="submission" date="2018-06" db="EMBL/GenBank/DDBJ databases">
        <authorList>
            <person name="Zhirakovskaya E."/>
        </authorList>
    </citation>
    <scope>NUCLEOTIDE SEQUENCE</scope>
</reference>
<gene>
    <name evidence="2" type="ORF">MNBD_ALPHA06-1760</name>
</gene>
<keyword evidence="1" id="KW-0472">Membrane</keyword>
<dbReference type="EMBL" id="UOEE01000087">
    <property type="protein sequence ID" value="VAV89293.1"/>
    <property type="molecule type" value="Genomic_DNA"/>
</dbReference>
<keyword evidence="1" id="KW-0812">Transmembrane</keyword>
<keyword evidence="1" id="KW-1133">Transmembrane helix</keyword>
<protein>
    <submittedName>
        <fullName evidence="2">Uncharacterized protein</fullName>
    </submittedName>
</protein>
<sequence length="71" mass="7625">MRLEQGLSKSVLVATGLAGLLGALLVGSGEFLLQFSVSGGYEDQDYSWLAQIPIQRMKQGHFLAVLAAPLY</sequence>